<organism evidence="11 12">
    <name type="scientific">Saccharopolyspora montiporae</name>
    <dbReference type="NCBI Taxonomy" id="2781240"/>
    <lineage>
        <taxon>Bacteria</taxon>
        <taxon>Bacillati</taxon>
        <taxon>Actinomycetota</taxon>
        <taxon>Actinomycetes</taxon>
        <taxon>Pseudonocardiales</taxon>
        <taxon>Pseudonocardiaceae</taxon>
        <taxon>Saccharopolyspora</taxon>
    </lineage>
</organism>
<evidence type="ECO:0000313" key="12">
    <source>
        <dbReference type="Proteomes" id="UP000598360"/>
    </source>
</evidence>
<evidence type="ECO:0000256" key="2">
    <source>
        <dbReference type="ARBA" id="ARBA00022679"/>
    </source>
</evidence>
<keyword evidence="6 8" id="KW-0443">Lipid metabolism</keyword>
<comment type="similarity">
    <text evidence="8">Belongs to the P-Pant transferase superfamily. AcpS family.</text>
</comment>
<dbReference type="InterPro" id="IPR002582">
    <property type="entry name" value="ACPS"/>
</dbReference>
<proteinExistence type="inferred from homology"/>
<comment type="cofactor">
    <cofactor evidence="8">
        <name>Mg(2+)</name>
        <dbReference type="ChEBI" id="CHEBI:18420"/>
    </cofactor>
</comment>
<dbReference type="NCBIfam" id="TIGR00516">
    <property type="entry name" value="acpS"/>
    <property type="match status" value="1"/>
</dbReference>
<evidence type="ECO:0000256" key="9">
    <source>
        <dbReference type="SAM" id="MobiDB-lite"/>
    </source>
</evidence>
<dbReference type="AlphaFoldDB" id="A0A929BA74"/>
<dbReference type="SUPFAM" id="SSF56214">
    <property type="entry name" value="4'-phosphopantetheinyl transferase"/>
    <property type="match status" value="1"/>
</dbReference>
<gene>
    <name evidence="8" type="primary">acpS</name>
    <name evidence="11" type="ORF">IQ251_11315</name>
</gene>
<evidence type="ECO:0000313" key="11">
    <source>
        <dbReference type="EMBL" id="MBE9375030.1"/>
    </source>
</evidence>
<evidence type="ECO:0000256" key="3">
    <source>
        <dbReference type="ARBA" id="ARBA00022723"/>
    </source>
</evidence>
<feature type="domain" description="4'-phosphopantetheinyl transferase" evidence="10">
    <location>
        <begin position="4"/>
        <end position="92"/>
    </location>
</feature>
<keyword evidence="4 8" id="KW-0276">Fatty acid metabolism</keyword>
<keyword evidence="5 8" id="KW-0460">Magnesium</keyword>
<keyword evidence="8" id="KW-0963">Cytoplasm</keyword>
<dbReference type="EMBL" id="JADEYC010000018">
    <property type="protein sequence ID" value="MBE9375030.1"/>
    <property type="molecule type" value="Genomic_DNA"/>
</dbReference>
<evidence type="ECO:0000256" key="6">
    <source>
        <dbReference type="ARBA" id="ARBA00023098"/>
    </source>
</evidence>
<dbReference type="InterPro" id="IPR004568">
    <property type="entry name" value="Ppantetheine-prot_Trfase_dom"/>
</dbReference>
<dbReference type="NCBIfam" id="TIGR00556">
    <property type="entry name" value="pantethn_trn"/>
    <property type="match status" value="1"/>
</dbReference>
<evidence type="ECO:0000256" key="5">
    <source>
        <dbReference type="ARBA" id="ARBA00022842"/>
    </source>
</evidence>
<comment type="function">
    <text evidence="8">Transfers the 4'-phosphopantetheine moiety from coenzyme A to a Ser of acyl-carrier-protein.</text>
</comment>
<accession>A0A929BA74</accession>
<evidence type="ECO:0000256" key="1">
    <source>
        <dbReference type="ARBA" id="ARBA00022516"/>
    </source>
</evidence>
<dbReference type="NCBIfam" id="NF000832">
    <property type="entry name" value="PRK00070.3-2"/>
    <property type="match status" value="1"/>
</dbReference>
<dbReference type="HAMAP" id="MF_00101">
    <property type="entry name" value="AcpS"/>
    <property type="match status" value="1"/>
</dbReference>
<dbReference type="GO" id="GO:0000287">
    <property type="term" value="F:magnesium ion binding"/>
    <property type="evidence" value="ECO:0007669"/>
    <property type="project" value="UniProtKB-UniRule"/>
</dbReference>
<dbReference type="RefSeq" id="WP_193928475.1">
    <property type="nucleotide sequence ID" value="NZ_JADEYC010000018.1"/>
</dbReference>
<dbReference type="EC" id="2.7.8.7" evidence="8"/>
<keyword evidence="2 8" id="KW-0808">Transferase</keyword>
<evidence type="ECO:0000259" key="10">
    <source>
        <dbReference type="Pfam" id="PF01648"/>
    </source>
</evidence>
<dbReference type="GO" id="GO:0006633">
    <property type="term" value="P:fatty acid biosynthetic process"/>
    <property type="evidence" value="ECO:0007669"/>
    <property type="project" value="UniProtKB-UniRule"/>
</dbReference>
<dbReference type="Proteomes" id="UP000598360">
    <property type="component" value="Unassembled WGS sequence"/>
</dbReference>
<name>A0A929BA74_9PSEU</name>
<dbReference type="Pfam" id="PF01648">
    <property type="entry name" value="ACPS"/>
    <property type="match status" value="1"/>
</dbReference>
<dbReference type="InterPro" id="IPR037143">
    <property type="entry name" value="4-PPantetheinyl_Trfase_dom_sf"/>
</dbReference>
<comment type="subcellular location">
    <subcellularLocation>
        <location evidence="8">Cytoplasm</location>
    </subcellularLocation>
</comment>
<feature type="region of interest" description="Disordered" evidence="9">
    <location>
        <begin position="26"/>
        <end position="46"/>
    </location>
</feature>
<comment type="catalytic activity">
    <reaction evidence="8">
        <text>apo-[ACP] + CoA = holo-[ACP] + adenosine 3',5'-bisphosphate + H(+)</text>
        <dbReference type="Rhea" id="RHEA:12068"/>
        <dbReference type="Rhea" id="RHEA-COMP:9685"/>
        <dbReference type="Rhea" id="RHEA-COMP:9690"/>
        <dbReference type="ChEBI" id="CHEBI:15378"/>
        <dbReference type="ChEBI" id="CHEBI:29999"/>
        <dbReference type="ChEBI" id="CHEBI:57287"/>
        <dbReference type="ChEBI" id="CHEBI:58343"/>
        <dbReference type="ChEBI" id="CHEBI:64479"/>
        <dbReference type="EC" id="2.7.8.7"/>
    </reaction>
</comment>
<dbReference type="Gene3D" id="3.90.470.20">
    <property type="entry name" value="4'-phosphopantetheinyl transferase domain"/>
    <property type="match status" value="1"/>
</dbReference>
<keyword evidence="12" id="KW-1185">Reference proteome</keyword>
<dbReference type="GO" id="GO:0005737">
    <property type="term" value="C:cytoplasm"/>
    <property type="evidence" value="ECO:0007669"/>
    <property type="project" value="UniProtKB-SubCell"/>
</dbReference>
<dbReference type="InterPro" id="IPR008278">
    <property type="entry name" value="4-PPantetheinyl_Trfase_dom"/>
</dbReference>
<feature type="binding site" evidence="8">
    <location>
        <position position="56"/>
    </location>
    <ligand>
        <name>Mg(2+)</name>
        <dbReference type="ChEBI" id="CHEBI:18420"/>
    </ligand>
</feature>
<keyword evidence="1 8" id="KW-0444">Lipid biosynthesis</keyword>
<keyword evidence="7 8" id="KW-0275">Fatty acid biosynthesis</keyword>
<evidence type="ECO:0000256" key="4">
    <source>
        <dbReference type="ARBA" id="ARBA00022832"/>
    </source>
</evidence>
<comment type="caution">
    <text evidence="11">The sequence shown here is derived from an EMBL/GenBank/DDBJ whole genome shotgun (WGS) entry which is preliminary data.</text>
</comment>
<keyword evidence="3 8" id="KW-0479">Metal-binding</keyword>
<evidence type="ECO:0000256" key="7">
    <source>
        <dbReference type="ARBA" id="ARBA00023160"/>
    </source>
</evidence>
<dbReference type="GO" id="GO:0008897">
    <property type="term" value="F:holo-[acyl-carrier-protein] synthase activity"/>
    <property type="evidence" value="ECO:0007669"/>
    <property type="project" value="UniProtKB-UniRule"/>
</dbReference>
<protein>
    <recommendedName>
        <fullName evidence="8">Holo-[acyl-carrier-protein] synthase</fullName>
        <shortName evidence="8">Holo-ACP synthase</shortName>
        <ecNumber evidence="8">2.7.8.7</ecNumber>
    </recommendedName>
    <alternativeName>
        <fullName evidence="8">4'-phosphopantetheinyl transferase AcpS</fullName>
    </alternativeName>
</protein>
<evidence type="ECO:0000256" key="8">
    <source>
        <dbReference type="HAMAP-Rule" id="MF_00101"/>
    </source>
</evidence>
<feature type="compositionally biased region" description="Basic and acidic residues" evidence="9">
    <location>
        <begin position="30"/>
        <end position="40"/>
    </location>
</feature>
<reference evidence="11" key="1">
    <citation type="submission" date="2020-10" db="EMBL/GenBank/DDBJ databases">
        <title>Diversity and distribution of actinomycetes associated with coral in the coast of Hainan.</title>
        <authorList>
            <person name="Li F."/>
        </authorList>
    </citation>
    <scope>NUCLEOTIDE SEQUENCE</scope>
    <source>
        <strain evidence="11">HNM0983</strain>
    </source>
</reference>
<sequence>MLVGIGTDLVGVPRFAATLRRTPGLADRVFTPRERSRPDGSPRTGRSLAARFAAKEAAAKALGVPAGCRFLDCEVVPGADGRPELRISGALAAAARERGVVAWHVSLTHDADVAGAHVVAEGR</sequence>
<feature type="binding site" evidence="8">
    <location>
        <position position="8"/>
    </location>
    <ligand>
        <name>Mg(2+)</name>
        <dbReference type="ChEBI" id="CHEBI:18420"/>
    </ligand>
</feature>